<dbReference type="SUPFAM" id="SSF55205">
    <property type="entry name" value="EPT/RTPC-like"/>
    <property type="match status" value="1"/>
</dbReference>
<keyword evidence="4 7" id="KW-0808">Transferase</keyword>
<protein>
    <recommendedName>
        <fullName evidence="7">3-phosphoshikimate 1-carboxyvinyltransferase</fullName>
        <ecNumber evidence="7">2.5.1.19</ecNumber>
    </recommendedName>
    <alternativeName>
        <fullName evidence="7">5-enolpyruvylshikimate-3-phosphate synthase</fullName>
        <shortName evidence="7">EPSP synthase</shortName>
        <shortName evidence="7">EPSPS</shortName>
    </alternativeName>
</protein>
<dbReference type="PANTHER" id="PTHR21090">
    <property type="entry name" value="AROM/DEHYDROQUINATE SYNTHASE"/>
    <property type="match status" value="1"/>
</dbReference>
<feature type="active site" description="Proton acceptor" evidence="7">
    <location>
        <position position="308"/>
    </location>
</feature>
<feature type="domain" description="Enolpyruvate transferase" evidence="8">
    <location>
        <begin position="11"/>
        <end position="415"/>
    </location>
</feature>
<comment type="subcellular location">
    <subcellularLocation>
        <location evidence="7">Cytoplasm</location>
    </subcellularLocation>
</comment>
<dbReference type="GO" id="GO:0008652">
    <property type="term" value="P:amino acid biosynthetic process"/>
    <property type="evidence" value="ECO:0007669"/>
    <property type="project" value="UniProtKB-KW"/>
</dbReference>
<reference evidence="9" key="1">
    <citation type="submission" date="2021-08" db="EMBL/GenBank/DDBJ databases">
        <title>Comparative analyses of Brucepasteria parasyntrophica and Teretinema zuelzerae.</title>
        <authorList>
            <person name="Song Y."/>
            <person name="Brune A."/>
        </authorList>
    </citation>
    <scope>NUCLEOTIDE SEQUENCE</scope>
    <source>
        <strain evidence="9">DSM 1903</strain>
    </source>
</reference>
<evidence type="ECO:0000256" key="5">
    <source>
        <dbReference type="ARBA" id="ARBA00023141"/>
    </source>
</evidence>
<evidence type="ECO:0000256" key="6">
    <source>
        <dbReference type="ARBA" id="ARBA00044633"/>
    </source>
</evidence>
<feature type="binding site" evidence="7">
    <location>
        <position position="339"/>
    </location>
    <ligand>
        <name>phosphoenolpyruvate</name>
        <dbReference type="ChEBI" id="CHEBI:58702"/>
    </ligand>
</feature>
<feature type="binding site" evidence="7">
    <location>
        <position position="335"/>
    </location>
    <ligand>
        <name>3-phosphoshikimate</name>
        <dbReference type="ChEBI" id="CHEBI:145989"/>
    </ligand>
</feature>
<dbReference type="RefSeq" id="WP_230753579.1">
    <property type="nucleotide sequence ID" value="NZ_JAINWA010000001.1"/>
</dbReference>
<feature type="binding site" evidence="7">
    <location>
        <position position="119"/>
    </location>
    <ligand>
        <name>phosphoenolpyruvate</name>
        <dbReference type="ChEBI" id="CHEBI:58702"/>
    </ligand>
</feature>
<dbReference type="PIRSF" id="PIRSF000505">
    <property type="entry name" value="EPSPS"/>
    <property type="match status" value="1"/>
</dbReference>
<evidence type="ECO:0000256" key="4">
    <source>
        <dbReference type="ARBA" id="ARBA00022679"/>
    </source>
</evidence>
<comment type="catalytic activity">
    <reaction evidence="6">
        <text>3-phosphoshikimate + phosphoenolpyruvate = 5-O-(1-carboxyvinyl)-3-phosphoshikimate + phosphate</text>
        <dbReference type="Rhea" id="RHEA:21256"/>
        <dbReference type="ChEBI" id="CHEBI:43474"/>
        <dbReference type="ChEBI" id="CHEBI:57701"/>
        <dbReference type="ChEBI" id="CHEBI:58702"/>
        <dbReference type="ChEBI" id="CHEBI:145989"/>
        <dbReference type="EC" id="2.5.1.19"/>
    </reaction>
    <physiologicalReaction direction="left-to-right" evidence="6">
        <dbReference type="Rhea" id="RHEA:21257"/>
    </physiologicalReaction>
</comment>
<comment type="caution">
    <text evidence="9">The sequence shown here is derived from an EMBL/GenBank/DDBJ whole genome shotgun (WGS) entry which is preliminary data.</text>
</comment>
<dbReference type="GO" id="GO:0003866">
    <property type="term" value="F:3-phosphoshikimate 1-carboxyvinyltransferase activity"/>
    <property type="evidence" value="ECO:0007669"/>
    <property type="project" value="UniProtKB-UniRule"/>
</dbReference>
<dbReference type="NCBIfam" id="TIGR01356">
    <property type="entry name" value="aroA"/>
    <property type="match status" value="1"/>
</dbReference>
<dbReference type="Proteomes" id="UP001198163">
    <property type="component" value="Unassembled WGS sequence"/>
</dbReference>
<evidence type="ECO:0000256" key="3">
    <source>
        <dbReference type="ARBA" id="ARBA00022605"/>
    </source>
</evidence>
<feature type="binding site" evidence="7">
    <location>
        <position position="382"/>
    </location>
    <ligand>
        <name>phosphoenolpyruvate</name>
        <dbReference type="ChEBI" id="CHEBI:58702"/>
    </ligand>
</feature>
<dbReference type="CDD" id="cd01556">
    <property type="entry name" value="EPSP_synthase"/>
    <property type="match status" value="1"/>
</dbReference>
<keyword evidence="3 7" id="KW-0028">Amino-acid biosynthesis</keyword>
<evidence type="ECO:0000256" key="7">
    <source>
        <dbReference type="HAMAP-Rule" id="MF_00210"/>
    </source>
</evidence>
<comment type="subunit">
    <text evidence="7">Monomer.</text>
</comment>
<evidence type="ECO:0000313" key="10">
    <source>
        <dbReference type="Proteomes" id="UP001198163"/>
    </source>
</evidence>
<evidence type="ECO:0000256" key="1">
    <source>
        <dbReference type="ARBA" id="ARBA00004811"/>
    </source>
</evidence>
<dbReference type="InterPro" id="IPR006264">
    <property type="entry name" value="EPSP_synthase"/>
</dbReference>
<dbReference type="PANTHER" id="PTHR21090:SF5">
    <property type="entry name" value="PENTAFUNCTIONAL AROM POLYPEPTIDE"/>
    <property type="match status" value="1"/>
</dbReference>
<evidence type="ECO:0000256" key="2">
    <source>
        <dbReference type="ARBA" id="ARBA00009948"/>
    </source>
</evidence>
<dbReference type="AlphaFoldDB" id="A0AAE3JHJ2"/>
<evidence type="ECO:0000313" key="9">
    <source>
        <dbReference type="EMBL" id="MCD1653937.1"/>
    </source>
</evidence>
<comment type="pathway">
    <text evidence="1 7">Metabolic intermediate biosynthesis; chorismate biosynthesis; chorismate from D-erythrose 4-phosphate and phosphoenolpyruvate: step 6/7.</text>
</comment>
<feature type="binding site" evidence="7">
    <location>
        <position position="91"/>
    </location>
    <ligand>
        <name>phosphoenolpyruvate</name>
        <dbReference type="ChEBI" id="CHEBI:58702"/>
    </ligand>
</feature>
<feature type="binding site" evidence="7">
    <location>
        <position position="407"/>
    </location>
    <ligand>
        <name>phosphoenolpyruvate</name>
        <dbReference type="ChEBI" id="CHEBI:58702"/>
    </ligand>
</feature>
<proteinExistence type="inferred from homology"/>
<feature type="binding site" evidence="7">
    <location>
        <position position="166"/>
    </location>
    <ligand>
        <name>3-phosphoshikimate</name>
        <dbReference type="ChEBI" id="CHEBI:145989"/>
    </ligand>
</feature>
<keyword evidence="7" id="KW-0963">Cytoplasm</keyword>
<organism evidence="9 10">
    <name type="scientific">Teretinema zuelzerae</name>
    <dbReference type="NCBI Taxonomy" id="156"/>
    <lineage>
        <taxon>Bacteria</taxon>
        <taxon>Pseudomonadati</taxon>
        <taxon>Spirochaetota</taxon>
        <taxon>Spirochaetia</taxon>
        <taxon>Spirochaetales</taxon>
        <taxon>Treponemataceae</taxon>
        <taxon>Teretinema</taxon>
    </lineage>
</organism>
<keyword evidence="5 7" id="KW-0057">Aromatic amino acid biosynthesis</keyword>
<feature type="binding site" evidence="7">
    <location>
        <position position="165"/>
    </location>
    <ligand>
        <name>3-phosphoshikimate</name>
        <dbReference type="ChEBI" id="CHEBI:145989"/>
    </ligand>
</feature>
<keyword evidence="10" id="KW-1185">Reference proteome</keyword>
<dbReference type="HAMAP" id="MF_00210">
    <property type="entry name" value="EPSP_synth"/>
    <property type="match status" value="1"/>
</dbReference>
<dbReference type="EMBL" id="JAINWA010000001">
    <property type="protein sequence ID" value="MCD1653937.1"/>
    <property type="molecule type" value="Genomic_DNA"/>
</dbReference>
<dbReference type="InterPro" id="IPR036968">
    <property type="entry name" value="Enolpyruvate_Tfrase_sf"/>
</dbReference>
<feature type="binding site" evidence="7">
    <location>
        <position position="167"/>
    </location>
    <ligand>
        <name>3-phosphoshikimate</name>
        <dbReference type="ChEBI" id="CHEBI:145989"/>
    </ligand>
</feature>
<dbReference type="GO" id="GO:0009423">
    <property type="term" value="P:chorismate biosynthetic process"/>
    <property type="evidence" value="ECO:0007669"/>
    <property type="project" value="UniProtKB-UniRule"/>
</dbReference>
<dbReference type="Gene3D" id="3.65.10.10">
    <property type="entry name" value="Enolpyruvate transferase domain"/>
    <property type="match status" value="2"/>
</dbReference>
<comment type="function">
    <text evidence="7">Catalyzes the transfer of the enolpyruvyl moiety of phosphoenolpyruvate (PEP) to the 5-hydroxyl of shikimate-3-phosphate (S3P) to produce enolpyruvyl shikimate-3-phosphate and inorganic phosphate.</text>
</comment>
<feature type="binding site" evidence="7">
    <location>
        <position position="20"/>
    </location>
    <ligand>
        <name>phosphoenolpyruvate</name>
        <dbReference type="ChEBI" id="CHEBI:58702"/>
    </ligand>
</feature>
<dbReference type="EC" id="2.5.1.19" evidence="7"/>
<name>A0AAE3JHJ2_9SPIR</name>
<accession>A0AAE3JHJ2</accession>
<feature type="binding site" evidence="7">
    <location>
        <position position="20"/>
    </location>
    <ligand>
        <name>3-phosphoshikimate</name>
        <dbReference type="ChEBI" id="CHEBI:145989"/>
    </ligand>
</feature>
<dbReference type="InterPro" id="IPR001986">
    <property type="entry name" value="Enolpyruvate_Tfrase_dom"/>
</dbReference>
<dbReference type="Pfam" id="PF00275">
    <property type="entry name" value="EPSP_synthase"/>
    <property type="match status" value="1"/>
</dbReference>
<feature type="binding site" evidence="7">
    <location>
        <position position="308"/>
    </location>
    <ligand>
        <name>3-phosphoshikimate</name>
        <dbReference type="ChEBI" id="CHEBI:145989"/>
    </ligand>
</feature>
<dbReference type="GO" id="GO:0005737">
    <property type="term" value="C:cytoplasm"/>
    <property type="evidence" value="ECO:0007669"/>
    <property type="project" value="UniProtKB-SubCell"/>
</dbReference>
<feature type="binding site" evidence="7">
    <location>
        <position position="25"/>
    </location>
    <ligand>
        <name>3-phosphoshikimate</name>
        <dbReference type="ChEBI" id="CHEBI:145989"/>
    </ligand>
</feature>
<sequence length="421" mass="44957">MMKIETIRNKNVSVRIPPSKAHTLRSLILASLSGGVSHIRNPLLGEDQLHLIESLKRLGVSITRDDQTITVEGSGGRFHPVETTLDCGESGVAMNFLTALACLSDRDVTLTGKPGLLKRPVGEIVSGVRQMGGAVEYAETEGYPPLLARVSGLSGGEAAMNGEKTSQYFSSLAIASPCAASDVTIVCRDDMAEKPYFDITLDMMRRFGVKAVNRDYKRIEIKAGQRYTACDIDVESDYSSASYFFAAAAIAGATVRMEGLAADSVQGDREILAYAEAMGCAVVRDGAFLTVSGGELTAIDASFRDTPDLVPTVAVMAAFARGTSRLRDVAHLQFKECDRIAAVRDGLGRLGVETSVDGKDLIVAGNPGGIRGAAVSSWDDHRIAMSFACAGLAVEGISIDNPDCVKKSFPDFWQRFSVFHA</sequence>
<dbReference type="GO" id="GO:0009073">
    <property type="term" value="P:aromatic amino acid family biosynthetic process"/>
    <property type="evidence" value="ECO:0007669"/>
    <property type="project" value="UniProtKB-KW"/>
</dbReference>
<comment type="caution">
    <text evidence="7">Lacks conserved residue(s) required for the propagation of feature annotation.</text>
</comment>
<dbReference type="InterPro" id="IPR013792">
    <property type="entry name" value="RNA3'P_cycl/enolpyr_Trfase_a/b"/>
</dbReference>
<gene>
    <name evidence="7 9" type="primary">aroA</name>
    <name evidence="9" type="ORF">K7J14_04400</name>
</gene>
<feature type="binding site" evidence="7">
    <location>
        <position position="167"/>
    </location>
    <ligand>
        <name>phosphoenolpyruvate</name>
        <dbReference type="ChEBI" id="CHEBI:58702"/>
    </ligand>
</feature>
<evidence type="ECO:0000259" key="8">
    <source>
        <dbReference type="Pfam" id="PF00275"/>
    </source>
</evidence>
<comment type="similarity">
    <text evidence="2 7">Belongs to the EPSP synthase family.</text>
</comment>